<proteinExistence type="predicted"/>
<protein>
    <submittedName>
        <fullName evidence="2">Uncharacterized protein</fullName>
    </submittedName>
</protein>
<comment type="caution">
    <text evidence="2">The sequence shown here is derived from an EMBL/GenBank/DDBJ whole genome shotgun (WGS) entry which is preliminary data.</text>
</comment>
<name>A0A2A5QR59_9EURY</name>
<evidence type="ECO:0000313" key="3">
    <source>
        <dbReference type="Proteomes" id="UP000219689"/>
    </source>
</evidence>
<evidence type="ECO:0000256" key="1">
    <source>
        <dbReference type="SAM" id="MobiDB-lite"/>
    </source>
</evidence>
<gene>
    <name evidence="2" type="ORF">CP557_01465</name>
</gene>
<dbReference type="OrthoDB" id="275640at2157"/>
<dbReference type="EMBL" id="NXNI01000001">
    <property type="protein sequence ID" value="PCR89320.1"/>
    <property type="molecule type" value="Genomic_DNA"/>
</dbReference>
<organism evidence="2 3">
    <name type="scientific">Natrinema ejinorense</name>
    <dbReference type="NCBI Taxonomy" id="373386"/>
    <lineage>
        <taxon>Archaea</taxon>
        <taxon>Methanobacteriati</taxon>
        <taxon>Methanobacteriota</taxon>
        <taxon>Stenosarchaea group</taxon>
        <taxon>Halobacteria</taxon>
        <taxon>Halobacteriales</taxon>
        <taxon>Natrialbaceae</taxon>
        <taxon>Natrinema</taxon>
    </lineage>
</organism>
<keyword evidence="3" id="KW-1185">Reference proteome</keyword>
<feature type="region of interest" description="Disordered" evidence="1">
    <location>
        <begin position="45"/>
        <end position="70"/>
    </location>
</feature>
<dbReference type="RefSeq" id="WP_097378268.1">
    <property type="nucleotide sequence ID" value="NZ_NXNI01000001.1"/>
</dbReference>
<sequence>MTRDTVKSALRRVHSSTLHNTTIEVYEPSVDYDQGDGWSVSYPDLPNAAYDARVDSPSADSDRDRSGTTSEIDVIVRVRDDTGQQWTGWGEETDSPVRIRDAADQTMYEIQTKADQHNGTLELEAVEL</sequence>
<dbReference type="Proteomes" id="UP000219689">
    <property type="component" value="Unassembled WGS sequence"/>
</dbReference>
<dbReference type="AlphaFoldDB" id="A0A2A5QR59"/>
<evidence type="ECO:0000313" key="2">
    <source>
        <dbReference type="EMBL" id="PCR89320.1"/>
    </source>
</evidence>
<accession>A0A2A5QR59</accession>
<reference evidence="2 3" key="1">
    <citation type="submission" date="2017-09" db="EMBL/GenBank/DDBJ databases">
        <title>Genome sequences of Natrinema ejinorence JCM 13890T.</title>
        <authorList>
            <person name="Roh S.W."/>
            <person name="Kim Y.B."/>
            <person name="Kim J.Y."/>
        </authorList>
    </citation>
    <scope>NUCLEOTIDE SEQUENCE [LARGE SCALE GENOMIC DNA]</scope>
    <source>
        <strain evidence="2 3">JCM 13890</strain>
    </source>
</reference>